<keyword evidence="1" id="KW-0472">Membrane</keyword>
<sequence length="386" mass="42734">MNDSEKWDRALTQALSAEEPEEALNHSILQRYKEGNPLKRVSRRRKKISAGLLVALCTLVMSITAFAAAQLFTSKQVAEHLGEKALAQAFASSEAIEINQSVASGDYRITLHGIVSGAGLRDWDGGAHDIHPEKTYAVVSIARQDGSFMPLTSDPEYGKEPFFVSPLIRGQKPWQVNIMTMHGGYSEMVVDGIMYRLIECDGMEMFADRGVYLAVSSGGSFFDREAFAYDEHTGDITLRPDYKGGVALLFDLPLDMTKADHAKAEAYLQQLLKEPSTEKNAALAASAEDPEQQLRNEMEELRNKISSGTVIPDSVKEVTKVGQGRFEYAYNDWKVNLTISELFSEGQTGFSDAVHFSGNGRRYWALQFSRDTEGVITGRIVELPAE</sequence>
<organism evidence="2 3">
    <name type="scientific">Paenibacillus filicis</name>
    <dbReference type="NCBI Taxonomy" id="669464"/>
    <lineage>
        <taxon>Bacteria</taxon>
        <taxon>Bacillati</taxon>
        <taxon>Bacillota</taxon>
        <taxon>Bacilli</taxon>
        <taxon>Bacillales</taxon>
        <taxon>Paenibacillaceae</taxon>
        <taxon>Paenibacillus</taxon>
    </lineage>
</organism>
<evidence type="ECO:0008006" key="4">
    <source>
        <dbReference type="Google" id="ProtNLM"/>
    </source>
</evidence>
<name>A0ABU9DD47_9BACL</name>
<keyword evidence="1" id="KW-1133">Transmembrane helix</keyword>
<protein>
    <recommendedName>
        <fullName evidence="4">DUF4179 domain-containing protein</fullName>
    </recommendedName>
</protein>
<evidence type="ECO:0000313" key="2">
    <source>
        <dbReference type="EMBL" id="MEK8126689.1"/>
    </source>
</evidence>
<dbReference type="EMBL" id="JBBPCC010000001">
    <property type="protein sequence ID" value="MEK8126689.1"/>
    <property type="molecule type" value="Genomic_DNA"/>
</dbReference>
<proteinExistence type="predicted"/>
<gene>
    <name evidence="2" type="ORF">WMW72_02075</name>
</gene>
<dbReference type="RefSeq" id="WP_341413741.1">
    <property type="nucleotide sequence ID" value="NZ_JBBPCC010000001.1"/>
</dbReference>
<keyword evidence="3" id="KW-1185">Reference proteome</keyword>
<evidence type="ECO:0000313" key="3">
    <source>
        <dbReference type="Proteomes" id="UP001469365"/>
    </source>
</evidence>
<accession>A0ABU9DD47</accession>
<comment type="caution">
    <text evidence="2">The sequence shown here is derived from an EMBL/GenBank/DDBJ whole genome shotgun (WGS) entry which is preliminary data.</text>
</comment>
<dbReference type="Proteomes" id="UP001469365">
    <property type="component" value="Unassembled WGS sequence"/>
</dbReference>
<evidence type="ECO:0000256" key="1">
    <source>
        <dbReference type="SAM" id="Phobius"/>
    </source>
</evidence>
<keyword evidence="1" id="KW-0812">Transmembrane</keyword>
<feature type="transmembrane region" description="Helical" evidence="1">
    <location>
        <begin position="48"/>
        <end position="72"/>
    </location>
</feature>
<reference evidence="2 3" key="1">
    <citation type="submission" date="2024-04" db="EMBL/GenBank/DDBJ databases">
        <title>draft genome sequnece of Paenibacillus filicis.</title>
        <authorList>
            <person name="Kim D.-U."/>
        </authorList>
    </citation>
    <scope>NUCLEOTIDE SEQUENCE [LARGE SCALE GENOMIC DNA]</scope>
    <source>
        <strain evidence="2 3">KACC14197</strain>
    </source>
</reference>